<comment type="caution">
    <text evidence="2">The sequence shown here is derived from an EMBL/GenBank/DDBJ whole genome shotgun (WGS) entry which is preliminary data.</text>
</comment>
<proteinExistence type="predicted"/>
<accession>A0A4Y8Q873</accession>
<dbReference type="RefSeq" id="WP_134750657.1">
    <property type="nucleotide sequence ID" value="NZ_MYFO02000001.1"/>
</dbReference>
<dbReference type="Proteomes" id="UP000298246">
    <property type="component" value="Unassembled WGS sequence"/>
</dbReference>
<dbReference type="InterPro" id="IPR013216">
    <property type="entry name" value="Methyltransf_11"/>
</dbReference>
<organism evidence="2 3">
    <name type="scientific">Paenibacillus athensensis</name>
    <dbReference type="NCBI Taxonomy" id="1967502"/>
    <lineage>
        <taxon>Bacteria</taxon>
        <taxon>Bacillati</taxon>
        <taxon>Bacillota</taxon>
        <taxon>Bacilli</taxon>
        <taxon>Bacillales</taxon>
        <taxon>Paenibacillaceae</taxon>
        <taxon>Paenibacillus</taxon>
    </lineage>
</organism>
<sequence length="212" mass="24570">MKLDLGCGSAKQAGFFGIDKRRLPDVDLVCDLEAGIPLPDHSADLVLACRLLPYIRDLPRLMAEIYRVCTHQAIVCVLVPYARNLRHMSNPLLHQKFDEYSPRYWTPHFFQPPDASPCPPLDSYAEAEPPPYDFRLLRQEFFYEPAYRSPLYEKEELMILKDLQLDVVSEIMFHLVVVKKDIGFDELEWLSRRAYFEPPCAAELREPLKAAD</sequence>
<name>A0A4Y8Q873_9BACL</name>
<dbReference type="Pfam" id="PF08241">
    <property type="entry name" value="Methyltransf_11"/>
    <property type="match status" value="1"/>
</dbReference>
<feature type="domain" description="Methyltransferase type 11" evidence="1">
    <location>
        <begin position="22"/>
        <end position="75"/>
    </location>
</feature>
<gene>
    <name evidence="2" type="ORF">B5M42_05725</name>
</gene>
<evidence type="ECO:0000259" key="1">
    <source>
        <dbReference type="Pfam" id="PF08241"/>
    </source>
</evidence>
<reference evidence="2 3" key="1">
    <citation type="submission" date="2017-03" db="EMBL/GenBank/DDBJ databases">
        <title>Isolation of Levoglucosan Utilizing Bacteria.</title>
        <authorList>
            <person name="Arya A.S."/>
        </authorList>
    </citation>
    <scope>NUCLEOTIDE SEQUENCE [LARGE SCALE GENOMIC DNA]</scope>
    <source>
        <strain evidence="2 3">MEC069</strain>
    </source>
</reference>
<dbReference type="AlphaFoldDB" id="A0A4Y8Q873"/>
<dbReference type="SUPFAM" id="SSF53335">
    <property type="entry name" value="S-adenosyl-L-methionine-dependent methyltransferases"/>
    <property type="match status" value="1"/>
</dbReference>
<keyword evidence="3" id="KW-1185">Reference proteome</keyword>
<dbReference type="InterPro" id="IPR029063">
    <property type="entry name" value="SAM-dependent_MTases_sf"/>
</dbReference>
<evidence type="ECO:0000313" key="3">
    <source>
        <dbReference type="Proteomes" id="UP000298246"/>
    </source>
</evidence>
<protein>
    <recommendedName>
        <fullName evidence="1">Methyltransferase type 11 domain-containing protein</fullName>
    </recommendedName>
</protein>
<dbReference type="Gene3D" id="3.40.50.150">
    <property type="entry name" value="Vaccinia Virus protein VP39"/>
    <property type="match status" value="1"/>
</dbReference>
<dbReference type="OrthoDB" id="2636445at2"/>
<dbReference type="EMBL" id="MYFO01000005">
    <property type="protein sequence ID" value="TFE90167.1"/>
    <property type="molecule type" value="Genomic_DNA"/>
</dbReference>
<evidence type="ECO:0000313" key="2">
    <source>
        <dbReference type="EMBL" id="TFE90167.1"/>
    </source>
</evidence>
<dbReference type="GO" id="GO:0008757">
    <property type="term" value="F:S-adenosylmethionine-dependent methyltransferase activity"/>
    <property type="evidence" value="ECO:0007669"/>
    <property type="project" value="InterPro"/>
</dbReference>